<keyword evidence="1" id="KW-0812">Transmembrane</keyword>
<dbReference type="Pfam" id="PF11174">
    <property type="entry name" value="DUF2970"/>
    <property type="match status" value="1"/>
</dbReference>
<accession>A0A9X2AKX8</accession>
<evidence type="ECO:0000313" key="3">
    <source>
        <dbReference type="Proteomes" id="UP001139447"/>
    </source>
</evidence>
<evidence type="ECO:0000256" key="1">
    <source>
        <dbReference type="SAM" id="Phobius"/>
    </source>
</evidence>
<feature type="transmembrane region" description="Helical" evidence="1">
    <location>
        <begin position="34"/>
        <end position="57"/>
    </location>
</feature>
<sequence>MLSKFLRYLRAVLWGFIGLGGRRADADARVDQAGVMPTIAIAVVLALLLVVVLIGLAKFAAGTA</sequence>
<protein>
    <submittedName>
        <fullName evidence="2">DUF2970 domain-containing protein</fullName>
    </submittedName>
</protein>
<gene>
    <name evidence="2" type="ORF">MMF98_02300</name>
</gene>
<dbReference type="AlphaFoldDB" id="A0A9X2AKX8"/>
<reference evidence="2" key="1">
    <citation type="submission" date="2022-03" db="EMBL/GenBank/DDBJ databases">
        <authorList>
            <person name="Woo C.Y."/>
        </authorList>
    </citation>
    <scope>NUCLEOTIDE SEQUENCE</scope>
    <source>
        <strain evidence="2">CYS-02</strain>
    </source>
</reference>
<keyword evidence="1" id="KW-1133">Transmembrane helix</keyword>
<evidence type="ECO:0000313" key="2">
    <source>
        <dbReference type="EMBL" id="MCJ0762033.1"/>
    </source>
</evidence>
<keyword evidence="3" id="KW-1185">Reference proteome</keyword>
<comment type="caution">
    <text evidence="2">The sequence shown here is derived from an EMBL/GenBank/DDBJ whole genome shotgun (WGS) entry which is preliminary data.</text>
</comment>
<keyword evidence="1" id="KW-0472">Membrane</keyword>
<proteinExistence type="predicted"/>
<organism evidence="2 3">
    <name type="scientific">Variovorax terrae</name>
    <dbReference type="NCBI Taxonomy" id="2923278"/>
    <lineage>
        <taxon>Bacteria</taxon>
        <taxon>Pseudomonadati</taxon>
        <taxon>Pseudomonadota</taxon>
        <taxon>Betaproteobacteria</taxon>
        <taxon>Burkholderiales</taxon>
        <taxon>Comamonadaceae</taxon>
        <taxon>Variovorax</taxon>
    </lineage>
</organism>
<dbReference type="EMBL" id="JALGBI010000001">
    <property type="protein sequence ID" value="MCJ0762033.1"/>
    <property type="molecule type" value="Genomic_DNA"/>
</dbReference>
<dbReference type="RefSeq" id="WP_243303924.1">
    <property type="nucleotide sequence ID" value="NZ_JALGBI010000001.1"/>
</dbReference>
<name>A0A9X2AKX8_9BURK</name>
<dbReference type="Proteomes" id="UP001139447">
    <property type="component" value="Unassembled WGS sequence"/>
</dbReference>
<dbReference type="InterPro" id="IPR021344">
    <property type="entry name" value="DUF2970"/>
</dbReference>